<feature type="region of interest" description="Disordered" evidence="1">
    <location>
        <begin position="358"/>
        <end position="378"/>
    </location>
</feature>
<evidence type="ECO:0000313" key="3">
    <source>
        <dbReference type="Proteomes" id="UP000033092"/>
    </source>
</evidence>
<dbReference type="RefSeq" id="WP_187151918.1">
    <property type="nucleotide sequence ID" value="NZ_CP009507.1"/>
</dbReference>
<dbReference type="PATRIC" id="fig|1434119.4.peg.2320"/>
<organism evidence="2 3">
    <name type="scientific">Methanosarcina siciliae HI350</name>
    <dbReference type="NCBI Taxonomy" id="1434119"/>
    <lineage>
        <taxon>Archaea</taxon>
        <taxon>Methanobacteriati</taxon>
        <taxon>Methanobacteriota</taxon>
        <taxon>Stenosarchaea group</taxon>
        <taxon>Methanomicrobia</taxon>
        <taxon>Methanosarcinales</taxon>
        <taxon>Methanosarcinaceae</taxon>
        <taxon>Methanosarcina</taxon>
    </lineage>
</organism>
<protein>
    <submittedName>
        <fullName evidence="2">DUF324 domain-containing protein</fullName>
    </submittedName>
</protein>
<accession>A0A0E3PF41</accession>
<sequence>MKHQLRYRIKTLSPIILPEISGDTNMVSTMDYIPGSVILGIFANKYVKENKLGSDAHKDRNFHSWFLNSNLCFTNAYLSKMDGTAVAEYYPVPFSINYLKDDENQIFDLMFKKIGKQTKYPGSYCYIENNDISFASVNRSINFHNARKNRLKGRSDDGAIFNYESIDQNQEFTGRVIGTEKELKLFLGKFKSEMKVRIGRSKNTQYGQVVLTLLSNEPEIFVSEIPSFKPEEVNNTFTLTFLSSTIIYDRNGFPSTSRKDLESYLADNLKANLKNTRISKAFTKSEIVETFVSKWLLKKPSETAIKAGSCLLINIEGFDDNTKNSLLELLETGIGERKGEGFGRFAINLQKPIECSQPKTRKQDLVKPERPDGDIPDTTRDLMKNVILNSYDNLIEIRALSRCRDFCENKNRIPSNSLLGKLELMITDSSNSEELVKKMDELPGLTKEKLERCRDKSVNLFNFIKSRESGILEDLNPESDLKGAGALIDMNLEDDSELKFKMYSHYWLTFLASMRKEIKMRNEGGD</sequence>
<reference evidence="2 3" key="1">
    <citation type="submission" date="2014-07" db="EMBL/GenBank/DDBJ databases">
        <title>Methanogenic archaea and the global carbon cycle.</title>
        <authorList>
            <person name="Henriksen J.R."/>
            <person name="Luke J."/>
            <person name="Reinhart S."/>
            <person name="Benedict M.N."/>
            <person name="Youngblut N.D."/>
            <person name="Metcalf M.E."/>
            <person name="Whitaker R.J."/>
            <person name="Metcalf W.W."/>
        </authorList>
    </citation>
    <scope>NUCLEOTIDE SEQUENCE [LARGE SCALE GENOMIC DNA]</scope>
    <source>
        <strain evidence="2 3">HI350</strain>
    </source>
</reference>
<name>A0A0E3PF41_9EURY</name>
<evidence type="ECO:0000313" key="2">
    <source>
        <dbReference type="EMBL" id="AKB32503.1"/>
    </source>
</evidence>
<dbReference type="HOGENOM" id="CLU_022984_0_0_2"/>
<dbReference type="Proteomes" id="UP000033092">
    <property type="component" value="Chromosome"/>
</dbReference>
<dbReference type="AlphaFoldDB" id="A0A0E3PF41"/>
<dbReference type="KEGG" id="msz:MSSIH_1813"/>
<dbReference type="EMBL" id="CP009507">
    <property type="protein sequence ID" value="AKB32503.1"/>
    <property type="molecule type" value="Genomic_DNA"/>
</dbReference>
<dbReference type="GeneID" id="41605855"/>
<evidence type="ECO:0000256" key="1">
    <source>
        <dbReference type="SAM" id="MobiDB-lite"/>
    </source>
</evidence>
<gene>
    <name evidence="2" type="ORF">MSSIH_1813</name>
</gene>
<proteinExistence type="predicted"/>
<feature type="compositionally biased region" description="Basic and acidic residues" evidence="1">
    <location>
        <begin position="361"/>
        <end position="378"/>
    </location>
</feature>